<gene>
    <name evidence="3" type="ORF">PanWU01x14_303620</name>
</gene>
<dbReference type="InterPro" id="IPR033556">
    <property type="entry name" value="PLA"/>
</dbReference>
<dbReference type="PANTHER" id="PTHR31828:SF10">
    <property type="entry name" value="PHOSPHOLIPASE A1-IIDELTA"/>
    <property type="match status" value="1"/>
</dbReference>
<keyword evidence="2" id="KW-0443">Lipid metabolism</keyword>
<dbReference type="GO" id="GO:0016042">
    <property type="term" value="P:lipid catabolic process"/>
    <property type="evidence" value="ECO:0007669"/>
    <property type="project" value="UniProtKB-UniRule"/>
</dbReference>
<dbReference type="EMBL" id="JXTB01000460">
    <property type="protein sequence ID" value="PON39624.1"/>
    <property type="molecule type" value="Genomic_DNA"/>
</dbReference>
<evidence type="ECO:0000256" key="1">
    <source>
        <dbReference type="ARBA" id="ARBA00022801"/>
    </source>
</evidence>
<reference evidence="4" key="1">
    <citation type="submission" date="2016-06" db="EMBL/GenBank/DDBJ databases">
        <title>Parallel loss of symbiosis genes in relatives of nitrogen-fixing non-legume Parasponia.</title>
        <authorList>
            <person name="Van Velzen R."/>
            <person name="Holmer R."/>
            <person name="Bu F."/>
            <person name="Rutten L."/>
            <person name="Van Zeijl A."/>
            <person name="Liu W."/>
            <person name="Santuari L."/>
            <person name="Cao Q."/>
            <person name="Sharma T."/>
            <person name="Shen D."/>
            <person name="Roswanjaya Y."/>
            <person name="Wardhani T."/>
            <person name="Kalhor M.S."/>
            <person name="Jansen J."/>
            <person name="Van den Hoogen J."/>
            <person name="Gungor B."/>
            <person name="Hartog M."/>
            <person name="Hontelez J."/>
            <person name="Verver J."/>
            <person name="Yang W.-C."/>
            <person name="Schijlen E."/>
            <person name="Repin R."/>
            <person name="Schilthuizen M."/>
            <person name="Schranz E."/>
            <person name="Heidstra R."/>
            <person name="Miyata K."/>
            <person name="Fedorova E."/>
            <person name="Kohlen W."/>
            <person name="Bisseling T."/>
            <person name="Smit S."/>
            <person name="Geurts R."/>
        </authorList>
    </citation>
    <scope>NUCLEOTIDE SEQUENCE [LARGE SCALE GENOMIC DNA]</scope>
    <source>
        <strain evidence="4">cv. WU1-14</strain>
    </source>
</reference>
<comment type="caution">
    <text evidence="3">The sequence shown here is derived from an EMBL/GenBank/DDBJ whole genome shotgun (WGS) entry which is preliminary data.</text>
</comment>
<evidence type="ECO:0000313" key="4">
    <source>
        <dbReference type="Proteomes" id="UP000237105"/>
    </source>
</evidence>
<dbReference type="Gene3D" id="3.40.50.1820">
    <property type="entry name" value="alpha/beta hydrolase"/>
    <property type="match status" value="1"/>
</dbReference>
<keyword evidence="4" id="KW-1185">Reference proteome</keyword>
<proteinExistence type="inferred from homology"/>
<dbReference type="PANTHER" id="PTHR31828">
    <property type="entry name" value="PHOSPHOLIPASE A1-IIGAMMA"/>
    <property type="match status" value="1"/>
</dbReference>
<keyword evidence="2" id="KW-0442">Lipid degradation</keyword>
<dbReference type="Proteomes" id="UP000237105">
    <property type="component" value="Unassembled WGS sequence"/>
</dbReference>
<keyword evidence="1 2" id="KW-0378">Hydrolase</keyword>
<accession>A0A2P5ASV1</accession>
<protein>
    <recommendedName>
        <fullName evidence="2">Phospholipase A1</fullName>
        <ecNumber evidence="2">3.1.1.-</ecNumber>
    </recommendedName>
</protein>
<comment type="similarity">
    <text evidence="2">Belongs to the AB hydrolase superfamily. Lipase family.</text>
</comment>
<dbReference type="EC" id="3.1.1.-" evidence="2"/>
<comment type="function">
    <text evidence="2">Acylhydrolase that catalyzes the hydrolysis of phospholipids at the sn-1 position.</text>
</comment>
<organism evidence="3 4">
    <name type="scientific">Parasponia andersonii</name>
    <name type="common">Sponia andersonii</name>
    <dbReference type="NCBI Taxonomy" id="3476"/>
    <lineage>
        <taxon>Eukaryota</taxon>
        <taxon>Viridiplantae</taxon>
        <taxon>Streptophyta</taxon>
        <taxon>Embryophyta</taxon>
        <taxon>Tracheophyta</taxon>
        <taxon>Spermatophyta</taxon>
        <taxon>Magnoliopsida</taxon>
        <taxon>eudicotyledons</taxon>
        <taxon>Gunneridae</taxon>
        <taxon>Pentapetalae</taxon>
        <taxon>rosids</taxon>
        <taxon>fabids</taxon>
        <taxon>Rosales</taxon>
        <taxon>Cannabaceae</taxon>
        <taxon>Parasponia</taxon>
    </lineage>
</organism>
<dbReference type="InterPro" id="IPR029058">
    <property type="entry name" value="AB_hydrolase_fold"/>
</dbReference>
<dbReference type="GO" id="GO:0008970">
    <property type="term" value="F:phospholipase A1 activity"/>
    <property type="evidence" value="ECO:0007669"/>
    <property type="project" value="UniProtKB-UniRule"/>
</dbReference>
<evidence type="ECO:0000256" key="2">
    <source>
        <dbReference type="RuleBase" id="RU367093"/>
    </source>
</evidence>
<dbReference type="AlphaFoldDB" id="A0A2P5ASV1"/>
<name>A0A2P5ASV1_PARAD</name>
<sequence>MFKDKVNQLSNLKILRVTKVRDLLPSLPNFSSQTFVLVQKAELEINTDKSPYLKKSKLWITPEMDNPFELKVKRSLALVNKSSNFLQAPEGPPLSGCQRIDG</sequence>
<evidence type="ECO:0000313" key="3">
    <source>
        <dbReference type="EMBL" id="PON39624.1"/>
    </source>
</evidence>